<dbReference type="EMBL" id="NEMB01000003">
    <property type="protein sequence ID" value="PQQ66807.1"/>
    <property type="molecule type" value="Genomic_DNA"/>
</dbReference>
<dbReference type="Gene3D" id="2.170.16.10">
    <property type="entry name" value="Hedgehog/Intein (Hint) domain"/>
    <property type="match status" value="1"/>
</dbReference>
<reference evidence="7 8" key="1">
    <citation type="journal article" date="2018" name="Syst. Appl. Microbiol.">
        <title>Characterization and high-quality draft genome sequence of Herbivorax saccincola A7, an anaerobic, alkaliphilic, thermophilic, cellulolytic, and xylanolytic bacterium.</title>
        <authorList>
            <person name="Aikawa S."/>
            <person name="Baramee S."/>
            <person name="Sermsathanaswadi J."/>
            <person name="Thianheng P."/>
            <person name="Tachaapaikoon C."/>
            <person name="Shikata A."/>
            <person name="Waeonukul R."/>
            <person name="Pason P."/>
            <person name="Ratanakhanokchai K."/>
            <person name="Kosugi A."/>
        </authorList>
    </citation>
    <scope>NUCLEOTIDE SEQUENCE [LARGE SCALE GENOMIC DNA]</scope>
    <source>
        <strain evidence="7 8">A7</strain>
    </source>
</reference>
<feature type="domain" description="Hint" evidence="3">
    <location>
        <begin position="1449"/>
        <end position="1543"/>
    </location>
</feature>
<evidence type="ECO:0000256" key="2">
    <source>
        <dbReference type="SAM" id="Phobius"/>
    </source>
</evidence>
<dbReference type="Gene3D" id="2.180.10.10">
    <property type="entry name" value="RHS repeat-associated core"/>
    <property type="match status" value="3"/>
</dbReference>
<dbReference type="SMART" id="SM00943">
    <property type="entry name" value="Prim-Pol"/>
    <property type="match status" value="1"/>
</dbReference>
<feature type="domain" description="Bacteriophage/plasmid primase P4 C-terminal" evidence="4">
    <location>
        <begin position="282"/>
        <end position="433"/>
    </location>
</feature>
<sequence length="1710" mass="190933">MKMTMMDAALKYAEANIPVMPLHWICEDGSCSCKAGSNCDSKGKHPLYTGWYKNSTADMEQIRKWWTKTPNANIGIPTGEKSDWLVLDVDDGGDETISALEATYGKLPDTVTAVTGSGGWHYVFKYPKGRSIPNKTKFASGLDTRSTGGLIVVAPSIHVSGNQYQWLEGHSPFDRTPAEAPAWLLKLMERVEVLLTPFEGSSIIAEIKEGSRNSTLTSLAGSMRARGMTEESIYAALLAENNARCNPPLDEAEVRKIAHSVSRYQPNLLVKKYYHRTDSGNAERLRDRFGSIIRYCPAFKYWLVYDGCCWRKETRELTQFAIRTARDMLTEASRIEDEAARKELVRHAMQSENAGRLKAMIDVASNLEGLVIMPDELDADIWKLNCKNGVVDLKTGELLPHKREYYMSKICPVEYKPSSKAPKWMEFLNTITGGSKELVRYLQKAVGSSLSGDISEQALFVLYGTGANGKSTFLNTISDLLGDYARNTPSETFMAKRIEAIGNDIASKETVYKYDSRGNLISETDPEGNTKSYKYDSMGNKISETDANGNEVLYKYNSNGCMTSKTEIDKVTGKEIKTEYIYDSMNRLIGMIDGNGKSIRIEYNAAGQQSALIDKTGNRTEYEYDAFGNLILVRYADGTTEKSTYDAEGRETSSTDRLGRTTRYEYDKLGRLIKTINPDGSCVENEYDPLGRIISVKDERGNVTKYKYDEVGNTTEVIDALGNVTKYEYDKNGNRTKMIDANGNVITFEYDSDNNPVRTIFPDGTYTSYEYNSIGQKISERDQAGLITVYEYDAAGRVTKVIDPLGNETCFEYDAKGNRISQTDANGNKVRFEYDKIGNVTKQILPLGYEEVITYDDEGKVTSKTDFNGSKIEFEYDVDGNLIKKTYPDGKSEVYTYTLSGQRESVTDERGTTYYEYDLMDRLIKQINPDGTQITYTYDKAGNCTSVTVPSGTTYYTYDELNRLKSVTDPDGNTTTYTYDAIGNRKSVTYPNKTTTEYEYDYLSRLISLLNRNEAGEIISSYKYTLGPAGNRIRTEENNGRVIKYTYDDTYKLIKEEIENPDGDKTIIEYTYDAVGNRLSKSVNGVVTEYTYDANNRLITEGQTVYTYDKNGNTLSKKTNTGEEVTYTYDYNNRLTKVNITGAKDASTVEYAYNVDGIRVQKVVDGIEVTNYLVDENRLYAQVLEERDGEGNLTVSYIYGDDLISQKRGDSFSYYHYDGIGSTRALTDIHGNITDTYTYDSFGMLTSRTGTTENDYLFTGEQYDANVNFYYLRARYMNPALGRFLTMDSWGGIITDPITLHKYLYADCDPVNKIDPSGHFSILGTLALVTYTVSIAAIALPVFAGIYLTIVNKVSVLDYISALCSEDVWIEAAIGIGMGAVLGLGIKAIAKKLACEVVAFIGVIMSLWSLYQSIDLSINMIKGGVSREQVARYLAVLTATIILTTIIGKVCFTEDTLIKTDDGYKEIKDIEVGDLVYSEDPLIGEKGLKRVTNVFVNETSVLVRIYVEDEEIETTPTHPFWVIGKGWVAAGDIEAGDKVYLYSGEGKEVKEVRFEYLDTPIKVYNFEVEDWHTYFVSELDVFVHNSCKGKSNSNGSSQADVLANNRAQGRAFEQQEFAKFSSNNTNAVEQITIKTSNGTKIRVDAIGLDANGNIVINEFKSSTTAPLTQNQKIGFPELFSGGGTVVGKGKGMFTGGYQISPGIEVIIVRP</sequence>
<dbReference type="InterPro" id="IPR056823">
    <property type="entry name" value="TEN-like_YD-shell"/>
</dbReference>
<dbReference type="Proteomes" id="UP000239720">
    <property type="component" value="Unassembled WGS sequence"/>
</dbReference>
<dbReference type="Pfam" id="PF09250">
    <property type="entry name" value="Prim-Pol"/>
    <property type="match status" value="1"/>
</dbReference>
<dbReference type="NCBIfam" id="TIGR03696">
    <property type="entry name" value="Rhs_assc_core"/>
    <property type="match status" value="1"/>
</dbReference>
<dbReference type="InterPro" id="IPR006530">
    <property type="entry name" value="YD"/>
</dbReference>
<dbReference type="InterPro" id="IPR014820">
    <property type="entry name" value="PriCT_1"/>
</dbReference>
<dbReference type="InterPro" id="IPR036844">
    <property type="entry name" value="Hint_dom_sf"/>
</dbReference>
<keyword evidence="2" id="KW-0472">Membrane</keyword>
<dbReference type="SMART" id="SM00885">
    <property type="entry name" value="D5_N"/>
    <property type="match status" value="1"/>
</dbReference>
<gene>
    <name evidence="7" type="ORF">B9R14_08655</name>
</gene>
<evidence type="ECO:0000259" key="3">
    <source>
        <dbReference type="SMART" id="SM00306"/>
    </source>
</evidence>
<dbReference type="PANTHER" id="PTHR32305">
    <property type="match status" value="1"/>
</dbReference>
<dbReference type="InterPro" id="IPR003587">
    <property type="entry name" value="Hint_dom_N"/>
</dbReference>
<evidence type="ECO:0000313" key="8">
    <source>
        <dbReference type="Proteomes" id="UP000239720"/>
    </source>
</evidence>
<dbReference type="NCBIfam" id="TIGR01643">
    <property type="entry name" value="YD_repeat_2x"/>
    <property type="match status" value="10"/>
</dbReference>
<dbReference type="PANTHER" id="PTHR32305:SF15">
    <property type="entry name" value="PROTEIN RHSA-RELATED"/>
    <property type="match status" value="1"/>
</dbReference>
<organism evidence="7 8">
    <name type="scientific">Acetivibrio saccincola</name>
    <dbReference type="NCBI Taxonomy" id="1677857"/>
    <lineage>
        <taxon>Bacteria</taxon>
        <taxon>Bacillati</taxon>
        <taxon>Bacillota</taxon>
        <taxon>Clostridia</taxon>
        <taxon>Eubacteriales</taxon>
        <taxon>Oscillospiraceae</taxon>
        <taxon>Acetivibrio</taxon>
    </lineage>
</organism>
<feature type="transmembrane region" description="Helical" evidence="2">
    <location>
        <begin position="1431"/>
        <end position="1452"/>
    </location>
</feature>
<evidence type="ECO:0000259" key="6">
    <source>
        <dbReference type="SMART" id="SM00943"/>
    </source>
</evidence>
<evidence type="ECO:0000256" key="1">
    <source>
        <dbReference type="ARBA" id="ARBA00022737"/>
    </source>
</evidence>
<dbReference type="PROSITE" id="PS50818">
    <property type="entry name" value="INTEIN_C_TER"/>
    <property type="match status" value="1"/>
</dbReference>
<dbReference type="SUPFAM" id="SSF56747">
    <property type="entry name" value="Prim-pol domain"/>
    <property type="match status" value="1"/>
</dbReference>
<feature type="domain" description="Primase C-terminal 1" evidence="5">
    <location>
        <begin position="201"/>
        <end position="267"/>
    </location>
</feature>
<name>A0A2S8RAH9_9FIRM</name>
<dbReference type="SMART" id="SM00306">
    <property type="entry name" value="HintN"/>
    <property type="match status" value="1"/>
</dbReference>
<feature type="transmembrane region" description="Helical" evidence="2">
    <location>
        <begin position="1393"/>
        <end position="1411"/>
    </location>
</feature>
<feature type="transmembrane region" description="Helical" evidence="2">
    <location>
        <begin position="1322"/>
        <end position="1348"/>
    </location>
</feature>
<dbReference type="SUPFAM" id="SSF69322">
    <property type="entry name" value="Tricorn protease domain 2"/>
    <property type="match status" value="1"/>
</dbReference>
<evidence type="ECO:0000259" key="5">
    <source>
        <dbReference type="SMART" id="SM00942"/>
    </source>
</evidence>
<evidence type="ECO:0000313" key="7">
    <source>
        <dbReference type="EMBL" id="PQQ66807.1"/>
    </source>
</evidence>
<dbReference type="Pfam" id="PF05593">
    <property type="entry name" value="RHS_repeat"/>
    <property type="match status" value="5"/>
</dbReference>
<dbReference type="GO" id="GO:0016539">
    <property type="term" value="P:intein-mediated protein splicing"/>
    <property type="evidence" value="ECO:0007669"/>
    <property type="project" value="InterPro"/>
</dbReference>
<dbReference type="OrthoDB" id="2067488at2"/>
<dbReference type="InterPro" id="IPR030934">
    <property type="entry name" value="Intein_C"/>
</dbReference>
<evidence type="ECO:0000259" key="4">
    <source>
        <dbReference type="SMART" id="SM00885"/>
    </source>
</evidence>
<dbReference type="Pfam" id="PF08706">
    <property type="entry name" value="D5_N"/>
    <property type="match status" value="1"/>
</dbReference>
<dbReference type="Pfam" id="PF08708">
    <property type="entry name" value="PriCT_1"/>
    <property type="match status" value="1"/>
</dbReference>
<dbReference type="SUPFAM" id="SSF51294">
    <property type="entry name" value="Hedgehog/intein (Hint) domain"/>
    <property type="match status" value="1"/>
</dbReference>
<dbReference type="CDD" id="cd00081">
    <property type="entry name" value="Hint"/>
    <property type="match status" value="1"/>
</dbReference>
<protein>
    <submittedName>
        <fullName evidence="7">Uncharacterized protein</fullName>
    </submittedName>
</protein>
<dbReference type="Pfam" id="PF07591">
    <property type="entry name" value="PT-HINT"/>
    <property type="match status" value="1"/>
</dbReference>
<dbReference type="InterPro" id="IPR006500">
    <property type="entry name" value="Helicase_put_C_phage/plasmid"/>
</dbReference>
<dbReference type="InterPro" id="IPR006141">
    <property type="entry name" value="Intein_N"/>
</dbReference>
<comment type="caution">
    <text evidence="7">The sequence shown here is derived from an EMBL/GenBank/DDBJ whole genome shotgun (WGS) entry which is preliminary data.</text>
</comment>
<dbReference type="PROSITE" id="PS50817">
    <property type="entry name" value="INTEIN_N_TER"/>
    <property type="match status" value="1"/>
</dbReference>
<dbReference type="CDD" id="cd12871">
    <property type="entry name" value="Bacuni_01323_like"/>
    <property type="match status" value="1"/>
</dbReference>
<dbReference type="SMART" id="SM00942">
    <property type="entry name" value="PriCT_1"/>
    <property type="match status" value="1"/>
</dbReference>
<dbReference type="SUPFAM" id="SSF101898">
    <property type="entry name" value="NHL repeat"/>
    <property type="match status" value="1"/>
</dbReference>
<dbReference type="NCBIfam" id="TIGR01443">
    <property type="entry name" value="intein_Cterm"/>
    <property type="match status" value="1"/>
</dbReference>
<dbReference type="InterPro" id="IPR050708">
    <property type="entry name" value="T6SS_VgrG/RHS"/>
</dbReference>
<dbReference type="NCBIfam" id="TIGR01613">
    <property type="entry name" value="primase_Cterm"/>
    <property type="match status" value="1"/>
</dbReference>
<proteinExistence type="predicted"/>
<keyword evidence="2" id="KW-1133">Transmembrane helix</keyword>
<dbReference type="InterPro" id="IPR014818">
    <property type="entry name" value="Phage/plasmid_primase_P4_C"/>
</dbReference>
<dbReference type="InterPro" id="IPR022385">
    <property type="entry name" value="Rhs_assc_core"/>
</dbReference>
<dbReference type="InterPro" id="IPR031325">
    <property type="entry name" value="RHS_repeat"/>
</dbReference>
<keyword evidence="2" id="KW-0812">Transmembrane</keyword>
<accession>A0A2S8RAH9</accession>
<keyword evidence="1" id="KW-0677">Repeat</keyword>
<dbReference type="Pfam" id="PF25023">
    <property type="entry name" value="TEN_YD-shell"/>
    <property type="match status" value="2"/>
</dbReference>
<feature type="domain" description="DNA primase/polymerase bifunctional N-terminal" evidence="6">
    <location>
        <begin position="9"/>
        <end position="184"/>
    </location>
</feature>
<dbReference type="CDD" id="cd04859">
    <property type="entry name" value="Prim_Pol"/>
    <property type="match status" value="1"/>
</dbReference>
<dbReference type="InterPro" id="IPR015330">
    <property type="entry name" value="DNA_primase/pol_bifunc_N"/>
</dbReference>